<evidence type="ECO:0000313" key="2">
    <source>
        <dbReference type="Proteomes" id="UP000295718"/>
    </source>
</evidence>
<evidence type="ECO:0000313" key="1">
    <source>
        <dbReference type="EMBL" id="TCL55228.1"/>
    </source>
</evidence>
<organism evidence="1 2">
    <name type="scientific">Kineothrix alysoides</name>
    <dbReference type="NCBI Taxonomy" id="1469948"/>
    <lineage>
        <taxon>Bacteria</taxon>
        <taxon>Bacillati</taxon>
        <taxon>Bacillota</taxon>
        <taxon>Clostridia</taxon>
        <taxon>Lachnospirales</taxon>
        <taxon>Lachnospiraceae</taxon>
        <taxon>Kineothrix</taxon>
    </lineage>
</organism>
<dbReference type="AlphaFoldDB" id="A0A4R1QNA2"/>
<name>A0A4R1QNA2_9FIRM</name>
<reference evidence="1 2" key="1">
    <citation type="submission" date="2019-03" db="EMBL/GenBank/DDBJ databases">
        <title>Genomic Encyclopedia of Type Strains, Phase IV (KMG-IV): sequencing the most valuable type-strain genomes for metagenomic binning, comparative biology and taxonomic classification.</title>
        <authorList>
            <person name="Goeker M."/>
        </authorList>
    </citation>
    <scope>NUCLEOTIDE SEQUENCE [LARGE SCALE GENOMIC DNA]</scope>
    <source>
        <strain evidence="1 2">DSM 100556</strain>
    </source>
</reference>
<dbReference type="Proteomes" id="UP000295718">
    <property type="component" value="Unassembled WGS sequence"/>
</dbReference>
<gene>
    <name evidence="1" type="ORF">EDD76_11668</name>
</gene>
<dbReference type="EMBL" id="SLUO01000016">
    <property type="protein sequence ID" value="TCL55228.1"/>
    <property type="molecule type" value="Genomic_DNA"/>
</dbReference>
<accession>A0A4R1QNA2</accession>
<proteinExistence type="predicted"/>
<sequence length="39" mass="4480">MAYGDALKSTDDLKGRDSVDLLARMLYSEAGYRFYCVER</sequence>
<dbReference type="STRING" id="1469948.GCA_000732725_03422"/>
<comment type="caution">
    <text evidence="1">The sequence shown here is derived from an EMBL/GenBank/DDBJ whole genome shotgun (WGS) entry which is preliminary data.</text>
</comment>
<protein>
    <submittedName>
        <fullName evidence="1">Uncharacterized protein</fullName>
    </submittedName>
</protein>
<keyword evidence="2" id="KW-1185">Reference proteome</keyword>